<dbReference type="Gene3D" id="3.40.1180.10">
    <property type="entry name" value="Decaprenyl diphosphate synthase-like"/>
    <property type="match status" value="1"/>
</dbReference>
<feature type="binding site" evidence="2">
    <location>
        <position position="36"/>
    </location>
    <ligand>
        <name>substrate</name>
    </ligand>
</feature>
<feature type="binding site" evidence="2">
    <location>
        <begin position="24"/>
        <end position="27"/>
    </location>
    <ligand>
        <name>substrate</name>
    </ligand>
</feature>
<dbReference type="InterPro" id="IPR001441">
    <property type="entry name" value="UPP_synth-like"/>
</dbReference>
<evidence type="ECO:0000313" key="3">
    <source>
        <dbReference type="EMBL" id="MBI3127169.1"/>
    </source>
</evidence>
<comment type="subunit">
    <text evidence="2">Homodimer.</text>
</comment>
<dbReference type="NCBIfam" id="NF011405">
    <property type="entry name" value="PRK14830.1"/>
    <property type="match status" value="1"/>
</dbReference>
<dbReference type="HAMAP" id="MF_01139">
    <property type="entry name" value="ISPT"/>
    <property type="match status" value="1"/>
</dbReference>
<dbReference type="Proteomes" id="UP000782312">
    <property type="component" value="Unassembled WGS sequence"/>
</dbReference>
<feature type="active site" evidence="2">
    <location>
        <position position="23"/>
    </location>
</feature>
<feature type="binding site" evidence="2">
    <location>
        <position position="72"/>
    </location>
    <ligand>
        <name>substrate</name>
    </ligand>
</feature>
<dbReference type="GO" id="GO:0016094">
    <property type="term" value="P:polyprenol biosynthetic process"/>
    <property type="evidence" value="ECO:0007669"/>
    <property type="project" value="TreeGrafter"/>
</dbReference>
<feature type="binding site" evidence="2">
    <location>
        <position position="74"/>
    </location>
    <ligand>
        <name>substrate</name>
    </ligand>
</feature>
<protein>
    <recommendedName>
        <fullName evidence="2">Isoprenyl transferase</fullName>
        <ecNumber evidence="2">2.5.1.-</ecNumber>
    </recommendedName>
</protein>
<comment type="caution">
    <text evidence="3">The sequence shown here is derived from an EMBL/GenBank/DDBJ whole genome shotgun (WGS) entry which is preliminary data.</text>
</comment>
<dbReference type="EMBL" id="JACPUR010000016">
    <property type="protein sequence ID" value="MBI3127169.1"/>
    <property type="molecule type" value="Genomic_DNA"/>
</dbReference>
<dbReference type="GO" id="GO:0000287">
    <property type="term" value="F:magnesium ion binding"/>
    <property type="evidence" value="ECO:0007669"/>
    <property type="project" value="UniProtKB-UniRule"/>
</dbReference>
<keyword evidence="2" id="KW-0460">Magnesium</keyword>
<dbReference type="PROSITE" id="PS01066">
    <property type="entry name" value="UPP_SYNTHASE"/>
    <property type="match status" value="1"/>
</dbReference>
<dbReference type="Pfam" id="PF01255">
    <property type="entry name" value="Prenyltransf"/>
    <property type="match status" value="1"/>
</dbReference>
<feature type="binding site" evidence="2">
    <location>
        <position position="210"/>
    </location>
    <ligand>
        <name>Mg(2+)</name>
        <dbReference type="ChEBI" id="CHEBI:18420"/>
    </ligand>
</feature>
<dbReference type="GO" id="GO:0008834">
    <property type="term" value="F:ditrans,polycis-undecaprenyl-diphosphate synthase [(2E,6E)-farnesyl-diphosphate specific] activity"/>
    <property type="evidence" value="ECO:0007669"/>
    <property type="project" value="TreeGrafter"/>
</dbReference>
<proteinExistence type="inferred from homology"/>
<comment type="function">
    <text evidence="2">Catalyzes the condensation of isopentenyl diphosphate (IPP) with allylic pyrophosphates generating different type of terpenoids.</text>
</comment>
<dbReference type="PANTHER" id="PTHR10291:SF0">
    <property type="entry name" value="DEHYDRODOLICHYL DIPHOSPHATE SYNTHASE 2"/>
    <property type="match status" value="1"/>
</dbReference>
<keyword evidence="1 2" id="KW-0808">Transferase</keyword>
<comment type="cofactor">
    <cofactor evidence="2">
        <name>Mg(2+)</name>
        <dbReference type="ChEBI" id="CHEBI:18420"/>
    </cofactor>
    <text evidence="2">Binds 2 magnesium ions per subunit.</text>
</comment>
<gene>
    <name evidence="3" type="ORF">HYZ11_06165</name>
</gene>
<dbReference type="PANTHER" id="PTHR10291">
    <property type="entry name" value="DEHYDRODOLICHYL DIPHOSPHATE SYNTHASE FAMILY MEMBER"/>
    <property type="match status" value="1"/>
</dbReference>
<feature type="binding site" evidence="2">
    <location>
        <begin position="68"/>
        <end position="70"/>
    </location>
    <ligand>
        <name>substrate</name>
    </ligand>
</feature>
<accession>A0A932HWU4</accession>
<dbReference type="InterPro" id="IPR018520">
    <property type="entry name" value="UPP_synth-like_CS"/>
</dbReference>
<dbReference type="FunFam" id="3.40.1180.10:FF:000001">
    <property type="entry name" value="(2E,6E)-farnesyl-diphosphate-specific ditrans,polycis-undecaprenyl-diphosphate synthase"/>
    <property type="match status" value="1"/>
</dbReference>
<feature type="binding site" evidence="2">
    <location>
        <begin position="197"/>
        <end position="199"/>
    </location>
    <ligand>
        <name>substrate</name>
    </ligand>
</feature>
<organism evidence="3 4">
    <name type="scientific">Tectimicrobiota bacterium</name>
    <dbReference type="NCBI Taxonomy" id="2528274"/>
    <lineage>
        <taxon>Bacteria</taxon>
        <taxon>Pseudomonadati</taxon>
        <taxon>Nitrospinota/Tectimicrobiota group</taxon>
        <taxon>Candidatus Tectimicrobiota</taxon>
    </lineage>
</organism>
<dbReference type="EC" id="2.5.1.-" evidence="2"/>
<feature type="binding site" evidence="2">
    <location>
        <position position="40"/>
    </location>
    <ligand>
        <name>substrate</name>
    </ligand>
</feature>
<dbReference type="InterPro" id="IPR036424">
    <property type="entry name" value="UPP_synth-like_sf"/>
</dbReference>
<reference evidence="3" key="1">
    <citation type="submission" date="2020-07" db="EMBL/GenBank/DDBJ databases">
        <title>Huge and variable diversity of episymbiotic CPR bacteria and DPANN archaea in groundwater ecosystems.</title>
        <authorList>
            <person name="He C.Y."/>
            <person name="Keren R."/>
            <person name="Whittaker M."/>
            <person name="Farag I.F."/>
            <person name="Doudna J."/>
            <person name="Cate J.H.D."/>
            <person name="Banfield J.F."/>
        </authorList>
    </citation>
    <scope>NUCLEOTIDE SEQUENCE</scope>
    <source>
        <strain evidence="3">NC_groundwater_763_Ag_S-0.2um_68_21</strain>
    </source>
</reference>
<name>A0A932HWU4_UNCTE</name>
<feature type="binding site" evidence="2">
    <location>
        <position position="23"/>
    </location>
    <ligand>
        <name>Mg(2+)</name>
        <dbReference type="ChEBI" id="CHEBI:18420"/>
    </ligand>
</feature>
<dbReference type="NCBIfam" id="TIGR00055">
    <property type="entry name" value="uppS"/>
    <property type="match status" value="1"/>
</dbReference>
<evidence type="ECO:0000256" key="1">
    <source>
        <dbReference type="ARBA" id="ARBA00022679"/>
    </source>
</evidence>
<keyword evidence="2" id="KW-0479">Metal-binding</keyword>
<dbReference type="AlphaFoldDB" id="A0A932HWU4"/>
<feature type="binding site" evidence="2">
    <location>
        <position position="28"/>
    </location>
    <ligand>
        <name>substrate</name>
    </ligand>
</feature>
<feature type="active site" description="Proton acceptor" evidence="2">
    <location>
        <position position="71"/>
    </location>
</feature>
<evidence type="ECO:0000256" key="2">
    <source>
        <dbReference type="HAMAP-Rule" id="MF_01139"/>
    </source>
</evidence>
<sequence>MEPRIDPRVDLGRLPRHIGIIMDGNGRWAKKRFLPRIAGHREGVKAVDRVVAHARRMGVQALTLYSFSLENWSRPREEVEALMGILAEYLERELRRMLREGIRFNAIGHLEDLPPFAQKMVADAMRDTADQRGMVLTLALSYGSRREIADAARALAREAAAGKLDPEDIDEADLARHLYTANLPELDLLIRTSGELRLSNYLLWQAAYAELYFTDLYWPDFGERELEEAILDFQSRVRKFGLTEEQLAGRKA</sequence>
<evidence type="ECO:0000313" key="4">
    <source>
        <dbReference type="Proteomes" id="UP000782312"/>
    </source>
</evidence>
<dbReference type="CDD" id="cd00475">
    <property type="entry name" value="Cis_IPPS"/>
    <property type="match status" value="1"/>
</dbReference>
<feature type="binding site" evidence="2">
    <location>
        <position position="191"/>
    </location>
    <ligand>
        <name>substrate</name>
    </ligand>
</feature>
<dbReference type="GO" id="GO:0005829">
    <property type="term" value="C:cytosol"/>
    <property type="evidence" value="ECO:0007669"/>
    <property type="project" value="TreeGrafter"/>
</dbReference>
<dbReference type="SUPFAM" id="SSF64005">
    <property type="entry name" value="Undecaprenyl diphosphate synthase"/>
    <property type="match status" value="1"/>
</dbReference>
<comment type="similarity">
    <text evidence="2">Belongs to the UPP synthase family.</text>
</comment>